<dbReference type="InterPro" id="IPR011701">
    <property type="entry name" value="MFS"/>
</dbReference>
<dbReference type="PANTHER" id="PTHR11360">
    <property type="entry name" value="MONOCARBOXYLATE TRANSPORTER"/>
    <property type="match status" value="1"/>
</dbReference>
<evidence type="ECO:0000256" key="2">
    <source>
        <dbReference type="ARBA" id="ARBA00006727"/>
    </source>
</evidence>
<evidence type="ECO:0000256" key="7">
    <source>
        <dbReference type="SAM" id="Phobius"/>
    </source>
</evidence>
<feature type="transmembrane region" description="Helical" evidence="7">
    <location>
        <begin position="132"/>
        <end position="152"/>
    </location>
</feature>
<evidence type="ECO:0000313" key="10">
    <source>
        <dbReference type="Proteomes" id="UP000009172"/>
    </source>
</evidence>
<dbReference type="EMBL" id="GG698483">
    <property type="protein sequence ID" value="EGD94588.1"/>
    <property type="molecule type" value="Genomic_DNA"/>
</dbReference>
<feature type="transmembrane region" description="Helical" evidence="7">
    <location>
        <begin position="37"/>
        <end position="58"/>
    </location>
</feature>
<feature type="transmembrane region" description="Helical" evidence="7">
    <location>
        <begin position="335"/>
        <end position="361"/>
    </location>
</feature>
<evidence type="ECO:0000256" key="1">
    <source>
        <dbReference type="ARBA" id="ARBA00004141"/>
    </source>
</evidence>
<evidence type="ECO:0000256" key="6">
    <source>
        <dbReference type="ARBA" id="ARBA00023136"/>
    </source>
</evidence>
<organism evidence="9 10">
    <name type="scientific">Trichophyton tonsurans (strain CBS 112818)</name>
    <name type="common">Scalp ringworm fungus</name>
    <dbReference type="NCBI Taxonomy" id="647933"/>
    <lineage>
        <taxon>Eukaryota</taxon>
        <taxon>Fungi</taxon>
        <taxon>Dikarya</taxon>
        <taxon>Ascomycota</taxon>
        <taxon>Pezizomycotina</taxon>
        <taxon>Eurotiomycetes</taxon>
        <taxon>Eurotiomycetidae</taxon>
        <taxon>Onygenales</taxon>
        <taxon>Arthrodermataceae</taxon>
        <taxon>Trichophyton</taxon>
    </lineage>
</organism>
<feature type="transmembrane region" description="Helical" evidence="7">
    <location>
        <begin position="164"/>
        <end position="184"/>
    </location>
</feature>
<dbReference type="OrthoDB" id="5667at2759"/>
<dbReference type="SUPFAM" id="SSF103473">
    <property type="entry name" value="MFS general substrate transporter"/>
    <property type="match status" value="1"/>
</dbReference>
<keyword evidence="4 7" id="KW-0812">Transmembrane</keyword>
<feature type="domain" description="Major facilitator superfamily (MFS) profile" evidence="8">
    <location>
        <begin position="39"/>
        <end position="435"/>
    </location>
</feature>
<dbReference type="InterPro" id="IPR050327">
    <property type="entry name" value="Proton-linked_MCT"/>
</dbReference>
<feature type="transmembrane region" description="Helical" evidence="7">
    <location>
        <begin position="304"/>
        <end position="323"/>
    </location>
</feature>
<feature type="transmembrane region" description="Helical" evidence="7">
    <location>
        <begin position="373"/>
        <end position="394"/>
    </location>
</feature>
<gene>
    <name evidence="9" type="ORF">TESG_02098</name>
</gene>
<dbReference type="GO" id="GO:0022857">
    <property type="term" value="F:transmembrane transporter activity"/>
    <property type="evidence" value="ECO:0007669"/>
    <property type="project" value="InterPro"/>
</dbReference>
<protein>
    <submittedName>
        <fullName evidence="9">MFS monocarboxylate transporter</fullName>
    </submittedName>
</protein>
<keyword evidence="3" id="KW-0813">Transport</keyword>
<feature type="transmembrane region" description="Helical" evidence="7">
    <location>
        <begin position="78"/>
        <end position="100"/>
    </location>
</feature>
<comment type="subcellular location">
    <subcellularLocation>
        <location evidence="1">Membrane</location>
        <topology evidence="1">Multi-pass membrane protein</topology>
    </subcellularLocation>
</comment>
<feature type="transmembrane region" description="Helical" evidence="7">
    <location>
        <begin position="196"/>
        <end position="216"/>
    </location>
</feature>
<comment type="similarity">
    <text evidence="2">Belongs to the major facilitator superfamily. Monocarboxylate porter (TC 2.A.1.13) family.</text>
</comment>
<dbReference type="PROSITE" id="PS50850">
    <property type="entry name" value="MFS"/>
    <property type="match status" value="1"/>
</dbReference>
<evidence type="ECO:0000256" key="5">
    <source>
        <dbReference type="ARBA" id="ARBA00022989"/>
    </source>
</evidence>
<proteinExistence type="inferred from homology"/>
<keyword evidence="10" id="KW-1185">Reference proteome</keyword>
<dbReference type="Gene3D" id="1.20.1250.20">
    <property type="entry name" value="MFS general substrate transporter like domains"/>
    <property type="match status" value="2"/>
</dbReference>
<keyword evidence="6 7" id="KW-0472">Membrane</keyword>
<feature type="transmembrane region" description="Helical" evidence="7">
    <location>
        <begin position="237"/>
        <end position="263"/>
    </location>
</feature>
<dbReference type="HOGENOM" id="CLU_001265_1_0_1"/>
<evidence type="ECO:0000256" key="4">
    <source>
        <dbReference type="ARBA" id="ARBA00022692"/>
    </source>
</evidence>
<dbReference type="Proteomes" id="UP000009172">
    <property type="component" value="Unassembled WGS sequence"/>
</dbReference>
<reference evidence="10" key="1">
    <citation type="journal article" date="2012" name="MBio">
        <title>Comparative genome analysis of Trichophyton rubrum and related dermatophytes reveals candidate genes involved in infection.</title>
        <authorList>
            <person name="Martinez D.A."/>
            <person name="Oliver B.G."/>
            <person name="Graeser Y."/>
            <person name="Goldberg J.M."/>
            <person name="Li W."/>
            <person name="Martinez-Rossi N.M."/>
            <person name="Monod M."/>
            <person name="Shelest E."/>
            <person name="Barton R.C."/>
            <person name="Birch E."/>
            <person name="Brakhage A.A."/>
            <person name="Chen Z."/>
            <person name="Gurr S.J."/>
            <person name="Heiman D."/>
            <person name="Heitman J."/>
            <person name="Kosti I."/>
            <person name="Rossi A."/>
            <person name="Saif S."/>
            <person name="Samalova M."/>
            <person name="Saunders C.W."/>
            <person name="Shea T."/>
            <person name="Summerbell R.C."/>
            <person name="Xu J."/>
            <person name="Young S."/>
            <person name="Zeng Q."/>
            <person name="Birren B.W."/>
            <person name="Cuomo C.A."/>
            <person name="White T.C."/>
        </authorList>
    </citation>
    <scope>NUCLEOTIDE SEQUENCE [LARGE SCALE GENOMIC DNA]</scope>
    <source>
        <strain evidence="10">CBS 112818</strain>
    </source>
</reference>
<keyword evidence="5 7" id="KW-1133">Transmembrane helix</keyword>
<dbReference type="PANTHER" id="PTHR11360:SF224">
    <property type="entry name" value="MAJOR FACILITATOR SUPERFAMILY (MFS) PROFILE DOMAIN-CONTAINING PROTEIN-RELATED"/>
    <property type="match status" value="1"/>
</dbReference>
<name>F2RTD9_TRIT1</name>
<dbReference type="GO" id="GO:0016020">
    <property type="term" value="C:membrane"/>
    <property type="evidence" value="ECO:0007669"/>
    <property type="project" value="UniProtKB-SubCell"/>
</dbReference>
<dbReference type="InterPro" id="IPR020846">
    <property type="entry name" value="MFS_dom"/>
</dbReference>
<sequence>MGEPTDKTNPEVRTTIAADGTPVQLEATGDTDQGLRAWTVVVGAWCVNLCGFGWVNAIGVFQEYYQSHQLQSYSTSSISWILSLQPFVLFAAGLIIGRIFDNYGPKLLLLVGTVLQVLGLMMTSISNEYYQFILAQGICGSLGASLTFYSSIASTATWFDKRRALAFGLVSSGSSFGGAIFPIILSRLLPGIGFGWTLRVVGFLVLVLLVVANLTIRSRVAPVPRPVRFHDYISPFSEVPFVLLTVGSCLGFFATFVPINYVILEAQTSGVDPNLAGYLLTILNAASLPGRILPGYLGDIWGRFNVMIGMCGLSSVAILALWLPGTLVNPGSAAIYIVFCLLYGFFSGAFVGLVPALLSQVSPDVSKIGVRQGVLFTCVSVATLTGNPIAGAILNQQNRAYWGLQIFAGLMMTGCVGFYIIARVVTGGYSLIKAV</sequence>
<dbReference type="AlphaFoldDB" id="F2RTD9"/>
<evidence type="ECO:0000259" key="8">
    <source>
        <dbReference type="PROSITE" id="PS50850"/>
    </source>
</evidence>
<feature type="transmembrane region" description="Helical" evidence="7">
    <location>
        <begin position="107"/>
        <end position="126"/>
    </location>
</feature>
<accession>F2RTD9</accession>
<dbReference type="InterPro" id="IPR036259">
    <property type="entry name" value="MFS_trans_sf"/>
</dbReference>
<feature type="transmembrane region" description="Helical" evidence="7">
    <location>
        <begin position="400"/>
        <end position="422"/>
    </location>
</feature>
<evidence type="ECO:0000256" key="3">
    <source>
        <dbReference type="ARBA" id="ARBA00022448"/>
    </source>
</evidence>
<dbReference type="Pfam" id="PF07690">
    <property type="entry name" value="MFS_1"/>
    <property type="match status" value="1"/>
</dbReference>
<evidence type="ECO:0000313" key="9">
    <source>
        <dbReference type="EMBL" id="EGD94588.1"/>
    </source>
</evidence>